<proteinExistence type="predicted"/>
<evidence type="ECO:0000256" key="1">
    <source>
        <dbReference type="SAM" id="Phobius"/>
    </source>
</evidence>
<reference evidence="3" key="1">
    <citation type="submission" date="2020-01" db="EMBL/GenBank/DDBJ databases">
        <title>'Steroidobacter agaridevorans' sp. nov., agar-degrading bacteria isolated from rhizosphere soils.</title>
        <authorList>
            <person name="Ikenaga M."/>
            <person name="Kataoka M."/>
            <person name="Murouchi A."/>
            <person name="Katsuragi S."/>
            <person name="Sakai M."/>
        </authorList>
    </citation>
    <scope>NUCLEOTIDE SEQUENCE [LARGE SCALE GENOMIC DNA]</scope>
    <source>
        <strain evidence="3">YU21-B</strain>
    </source>
</reference>
<feature type="transmembrane region" description="Helical" evidence="1">
    <location>
        <begin position="35"/>
        <end position="62"/>
    </location>
</feature>
<evidence type="ECO:0008006" key="4">
    <source>
        <dbReference type="Google" id="ProtNLM"/>
    </source>
</evidence>
<comment type="caution">
    <text evidence="2">The sequence shown here is derived from an EMBL/GenBank/DDBJ whole genome shotgun (WGS) entry which is preliminary data.</text>
</comment>
<dbReference type="Proteomes" id="UP000445000">
    <property type="component" value="Unassembled WGS sequence"/>
</dbReference>
<dbReference type="AlphaFoldDB" id="A0A829YI08"/>
<protein>
    <recommendedName>
        <fullName evidence="4">Transporter suffix domain-containing protein</fullName>
    </recommendedName>
</protein>
<evidence type="ECO:0000313" key="3">
    <source>
        <dbReference type="Proteomes" id="UP000445000"/>
    </source>
</evidence>
<sequence length="87" mass="9594">MKLKHLIGIAGLAAFLASWIAVGVGFAIHVNKSTWVILVVIAAFATEALIWCIAAMLGLGILEARKNIWRWLKKPFAKTHRVNVTDQ</sequence>
<keyword evidence="3" id="KW-1185">Reference proteome</keyword>
<keyword evidence="1" id="KW-1133">Transmembrane helix</keyword>
<gene>
    <name evidence="2" type="ORF">GCM10011487_44580</name>
</gene>
<evidence type="ECO:0000313" key="2">
    <source>
        <dbReference type="EMBL" id="GFE82458.1"/>
    </source>
</evidence>
<organism evidence="2 3">
    <name type="scientific">Steroidobacter agaridevorans</name>
    <dbReference type="NCBI Taxonomy" id="2695856"/>
    <lineage>
        <taxon>Bacteria</taxon>
        <taxon>Pseudomonadati</taxon>
        <taxon>Pseudomonadota</taxon>
        <taxon>Gammaproteobacteria</taxon>
        <taxon>Steroidobacterales</taxon>
        <taxon>Steroidobacteraceae</taxon>
        <taxon>Steroidobacter</taxon>
    </lineage>
</organism>
<accession>A0A829YI08</accession>
<keyword evidence="1" id="KW-0812">Transmembrane</keyword>
<keyword evidence="1" id="KW-0472">Membrane</keyword>
<dbReference type="RefSeq" id="WP_161814102.1">
    <property type="nucleotide sequence ID" value="NZ_BLJN01000004.1"/>
</dbReference>
<name>A0A829YI08_9GAMM</name>
<dbReference type="EMBL" id="BLJN01000004">
    <property type="protein sequence ID" value="GFE82458.1"/>
    <property type="molecule type" value="Genomic_DNA"/>
</dbReference>